<keyword evidence="1" id="KW-0472">Membrane</keyword>
<accession>A0A5C3EHB4</accession>
<evidence type="ECO:0000313" key="4">
    <source>
        <dbReference type="Proteomes" id="UP000324022"/>
    </source>
</evidence>
<dbReference type="InterPro" id="IPR036249">
    <property type="entry name" value="Thioredoxin-like_sf"/>
</dbReference>
<dbReference type="InterPro" id="IPR002109">
    <property type="entry name" value="Glutaredoxin"/>
</dbReference>
<dbReference type="GO" id="GO:0015038">
    <property type="term" value="F:glutathione disulfide oxidoreductase activity"/>
    <property type="evidence" value="ECO:0007669"/>
    <property type="project" value="TreeGrafter"/>
</dbReference>
<keyword evidence="1" id="KW-1133">Transmembrane helix</keyword>
<evidence type="ECO:0000256" key="1">
    <source>
        <dbReference type="SAM" id="Phobius"/>
    </source>
</evidence>
<sequence>MGAESKEHLLHDLESGVATPARSSSCTPSICLPPLALLRRKKVLVFLLLIPTIYFMLIYNGTATTSLFESQAGSRMLDALHHASPAINELAGKLPVVGLHYDDAHLDKDGHLHNALLDNLHVEGTPELTALKNKIEHDPSASTAPRNDDLALQVNEMTKFNSKDESVMLLLLAMQTKGYTVDDDWRAIYLDRAPLEGGIFASLNAGPTNKFTQLLAQVGLPKPKPSSATASTAAATASNTTVSSTNKFSILDDAHQLYSLSRQDWVTRVRPTLGLTVFSKSYCPYSKKAKALLNSINATYTVYEVDTRPDAHNLQSLLASLTGHTTFPTILIRDRLLGGNDDLHDLESIHALRSVLESVGAL</sequence>
<dbReference type="OrthoDB" id="423313at2759"/>
<dbReference type="EMBL" id="OOIN01000027">
    <property type="protein sequence ID" value="SPO29117.1"/>
    <property type="molecule type" value="Genomic_DNA"/>
</dbReference>
<dbReference type="Proteomes" id="UP000324022">
    <property type="component" value="Unassembled WGS sequence"/>
</dbReference>
<dbReference type="PANTHER" id="PTHR45694:SF18">
    <property type="entry name" value="GLUTAREDOXIN-1-RELATED"/>
    <property type="match status" value="1"/>
</dbReference>
<dbReference type="InterPro" id="IPR014025">
    <property type="entry name" value="Glutaredoxin_subgr"/>
</dbReference>
<name>A0A5C3EHB4_9BASI</name>
<dbReference type="AlphaFoldDB" id="A0A5C3EHB4"/>
<dbReference type="PANTHER" id="PTHR45694">
    <property type="entry name" value="GLUTAREDOXIN 2"/>
    <property type="match status" value="1"/>
</dbReference>
<proteinExistence type="predicted"/>
<dbReference type="PRINTS" id="PR00160">
    <property type="entry name" value="GLUTAREDOXIN"/>
</dbReference>
<dbReference type="Pfam" id="PF00462">
    <property type="entry name" value="Glutaredoxin"/>
    <property type="match status" value="1"/>
</dbReference>
<dbReference type="Gene3D" id="3.40.30.10">
    <property type="entry name" value="Glutaredoxin"/>
    <property type="match status" value="1"/>
</dbReference>
<dbReference type="PROSITE" id="PS51354">
    <property type="entry name" value="GLUTAREDOXIN_2"/>
    <property type="match status" value="1"/>
</dbReference>
<dbReference type="GO" id="GO:0005737">
    <property type="term" value="C:cytoplasm"/>
    <property type="evidence" value="ECO:0007669"/>
    <property type="project" value="TreeGrafter"/>
</dbReference>
<feature type="domain" description="Glutaredoxin" evidence="2">
    <location>
        <begin position="276"/>
        <end position="336"/>
    </location>
</feature>
<keyword evidence="4" id="KW-1185">Reference proteome</keyword>
<dbReference type="CDD" id="cd03419">
    <property type="entry name" value="GRX_GRXh_1_2_like"/>
    <property type="match status" value="1"/>
</dbReference>
<evidence type="ECO:0000313" key="3">
    <source>
        <dbReference type="EMBL" id="SPO29117.1"/>
    </source>
</evidence>
<evidence type="ECO:0000259" key="2">
    <source>
        <dbReference type="Pfam" id="PF00462"/>
    </source>
</evidence>
<protein>
    <submittedName>
        <fullName evidence="3">Related to Glutaredoxin</fullName>
    </submittedName>
</protein>
<dbReference type="GO" id="GO:0034599">
    <property type="term" value="P:cellular response to oxidative stress"/>
    <property type="evidence" value="ECO:0007669"/>
    <property type="project" value="TreeGrafter"/>
</dbReference>
<dbReference type="GO" id="GO:0005634">
    <property type="term" value="C:nucleus"/>
    <property type="evidence" value="ECO:0007669"/>
    <property type="project" value="TreeGrafter"/>
</dbReference>
<feature type="transmembrane region" description="Helical" evidence="1">
    <location>
        <begin position="43"/>
        <end position="61"/>
    </location>
</feature>
<dbReference type="SUPFAM" id="SSF52833">
    <property type="entry name" value="Thioredoxin-like"/>
    <property type="match status" value="1"/>
</dbReference>
<gene>
    <name evidence="3" type="ORF">UTRI_06066</name>
</gene>
<reference evidence="3 4" key="1">
    <citation type="submission" date="2018-03" db="EMBL/GenBank/DDBJ databases">
        <authorList>
            <person name="Guldener U."/>
        </authorList>
    </citation>
    <scope>NUCLEOTIDE SEQUENCE [LARGE SCALE GENOMIC DNA]</scope>
    <source>
        <strain evidence="3 4">NBRC100155</strain>
    </source>
</reference>
<keyword evidence="1" id="KW-0812">Transmembrane</keyword>
<organism evidence="3 4">
    <name type="scientific">Ustilago trichophora</name>
    <dbReference type="NCBI Taxonomy" id="86804"/>
    <lineage>
        <taxon>Eukaryota</taxon>
        <taxon>Fungi</taxon>
        <taxon>Dikarya</taxon>
        <taxon>Basidiomycota</taxon>
        <taxon>Ustilaginomycotina</taxon>
        <taxon>Ustilaginomycetes</taxon>
        <taxon>Ustilaginales</taxon>
        <taxon>Ustilaginaceae</taxon>
        <taxon>Ustilago</taxon>
    </lineage>
</organism>